<proteinExistence type="predicted"/>
<accession>A0ABN8J6P5</accession>
<dbReference type="Proteomes" id="UP000837857">
    <property type="component" value="Chromosome 9"/>
</dbReference>
<sequence length="165" mass="17956">MCRGAGPEERECRGTRPEAGRCEFGALKGGAGSQAADAKHRHCELYMELKCTLVLRSTSTCNALHWPGGCGIPAIGRLQTNAIISLHSARTRRSRRSRPFSSLRARRLSNMHTTRAPLGPKARVIARPACRSGRLALSSAHSPDLHSDLTTVMAYVTPEPSDKLR</sequence>
<evidence type="ECO:0000313" key="1">
    <source>
        <dbReference type="EMBL" id="CAH2077311.1"/>
    </source>
</evidence>
<keyword evidence="2" id="KW-1185">Reference proteome</keyword>
<organism evidence="1 2">
    <name type="scientific">Iphiclides podalirius</name>
    <name type="common">scarce swallowtail</name>
    <dbReference type="NCBI Taxonomy" id="110791"/>
    <lineage>
        <taxon>Eukaryota</taxon>
        <taxon>Metazoa</taxon>
        <taxon>Ecdysozoa</taxon>
        <taxon>Arthropoda</taxon>
        <taxon>Hexapoda</taxon>
        <taxon>Insecta</taxon>
        <taxon>Pterygota</taxon>
        <taxon>Neoptera</taxon>
        <taxon>Endopterygota</taxon>
        <taxon>Lepidoptera</taxon>
        <taxon>Glossata</taxon>
        <taxon>Ditrysia</taxon>
        <taxon>Papilionoidea</taxon>
        <taxon>Papilionidae</taxon>
        <taxon>Papilioninae</taxon>
        <taxon>Iphiclides</taxon>
    </lineage>
</organism>
<evidence type="ECO:0000313" key="2">
    <source>
        <dbReference type="Proteomes" id="UP000837857"/>
    </source>
</evidence>
<name>A0ABN8J6P5_9NEOP</name>
<reference evidence="1" key="1">
    <citation type="submission" date="2022-03" db="EMBL/GenBank/DDBJ databases">
        <authorList>
            <person name="Martin H S."/>
        </authorList>
    </citation>
    <scope>NUCLEOTIDE SEQUENCE</scope>
</reference>
<protein>
    <submittedName>
        <fullName evidence="1">Uncharacterized protein</fullName>
    </submittedName>
</protein>
<gene>
    <name evidence="1" type="ORF">IPOD504_LOCUS17649</name>
</gene>
<feature type="non-terminal residue" evidence="1">
    <location>
        <position position="1"/>
    </location>
</feature>
<dbReference type="EMBL" id="OW152821">
    <property type="protein sequence ID" value="CAH2077311.1"/>
    <property type="molecule type" value="Genomic_DNA"/>
</dbReference>